<dbReference type="InterPro" id="IPR001932">
    <property type="entry name" value="PPM-type_phosphatase-like_dom"/>
</dbReference>
<dbReference type="PROSITE" id="PS51746">
    <property type="entry name" value="PPM_2"/>
    <property type="match status" value="1"/>
</dbReference>
<comment type="caution">
    <text evidence="6">The sequence shown here is derived from an EMBL/GenBank/DDBJ whole genome shotgun (WGS) entry which is preliminary data.</text>
</comment>
<evidence type="ECO:0000256" key="1">
    <source>
        <dbReference type="ARBA" id="ARBA00022723"/>
    </source>
</evidence>
<dbReference type="SUPFAM" id="SSF81606">
    <property type="entry name" value="PP2C-like"/>
    <property type="match status" value="1"/>
</dbReference>
<feature type="domain" description="PPM-type phosphatase" evidence="5">
    <location>
        <begin position="8"/>
        <end position="264"/>
    </location>
</feature>
<gene>
    <name evidence="6" type="ORF">B4U80_06623</name>
</gene>
<dbReference type="InterPro" id="IPR015655">
    <property type="entry name" value="PP2C"/>
</dbReference>
<keyword evidence="3 4" id="KW-0904">Protein phosphatase</keyword>
<dbReference type="Proteomes" id="UP000288716">
    <property type="component" value="Unassembled WGS sequence"/>
</dbReference>
<keyword evidence="1" id="KW-0479">Metal-binding</keyword>
<dbReference type="STRING" id="299467.A0A443S2M1"/>
<dbReference type="GO" id="GO:0046872">
    <property type="term" value="F:metal ion binding"/>
    <property type="evidence" value="ECO:0007669"/>
    <property type="project" value="UniProtKB-KW"/>
</dbReference>
<evidence type="ECO:0000313" key="7">
    <source>
        <dbReference type="Proteomes" id="UP000288716"/>
    </source>
</evidence>
<sequence>MYMYFVYKIRVISQVCFLNSTFLLFYSVKQLQNDLLYFGIFDGHGNAKCAQFCNENMYKYILYWLQSGNNDLEDILEKSFIEINNAFAHHTTYNDTVQSDNGPSGTTAVVCLLRNNTELVIAHVGDSRALLCRNGEPQKLTIDHNADLLSEKQRVIKSGGTIITNSLGTSLVNGRLAMTRSIGDFDVKPFGVTCIPDTQTVEIKHGKDAFLIMTTDGINFVMNDAEIVNVVNRSRLAHEAAQSVVEQALHYGCDDNATAIVIPFGAWGKFKQMSSSAFMYSFGRELIKSNRF</sequence>
<comment type="similarity">
    <text evidence="4">Belongs to the PP2C family.</text>
</comment>
<dbReference type="CDD" id="cd00143">
    <property type="entry name" value="PP2Cc"/>
    <property type="match status" value="1"/>
</dbReference>
<dbReference type="AlphaFoldDB" id="A0A443S2M1"/>
<proteinExistence type="inferred from homology"/>
<dbReference type="VEuPathDB" id="VectorBase:LDEU010260"/>
<dbReference type="Pfam" id="PF00481">
    <property type="entry name" value="PP2C"/>
    <property type="match status" value="1"/>
</dbReference>
<evidence type="ECO:0000259" key="5">
    <source>
        <dbReference type="PROSITE" id="PS51746"/>
    </source>
</evidence>
<protein>
    <submittedName>
        <fullName evidence="6">Protein phosphatase 1K-like protein</fullName>
    </submittedName>
</protein>
<dbReference type="PANTHER" id="PTHR47992">
    <property type="entry name" value="PROTEIN PHOSPHATASE"/>
    <property type="match status" value="1"/>
</dbReference>
<evidence type="ECO:0000256" key="3">
    <source>
        <dbReference type="ARBA" id="ARBA00022912"/>
    </source>
</evidence>
<keyword evidence="7" id="KW-1185">Reference proteome</keyword>
<keyword evidence="2 4" id="KW-0378">Hydrolase</keyword>
<evidence type="ECO:0000256" key="4">
    <source>
        <dbReference type="RuleBase" id="RU003465"/>
    </source>
</evidence>
<name>A0A443S2M1_9ACAR</name>
<dbReference type="EMBL" id="NCKV01010874">
    <property type="protein sequence ID" value="RWS21780.1"/>
    <property type="molecule type" value="Genomic_DNA"/>
</dbReference>
<dbReference type="SMART" id="SM00332">
    <property type="entry name" value="PP2Cc"/>
    <property type="match status" value="1"/>
</dbReference>
<organism evidence="6 7">
    <name type="scientific">Leptotrombidium deliense</name>
    <dbReference type="NCBI Taxonomy" id="299467"/>
    <lineage>
        <taxon>Eukaryota</taxon>
        <taxon>Metazoa</taxon>
        <taxon>Ecdysozoa</taxon>
        <taxon>Arthropoda</taxon>
        <taxon>Chelicerata</taxon>
        <taxon>Arachnida</taxon>
        <taxon>Acari</taxon>
        <taxon>Acariformes</taxon>
        <taxon>Trombidiformes</taxon>
        <taxon>Prostigmata</taxon>
        <taxon>Anystina</taxon>
        <taxon>Parasitengona</taxon>
        <taxon>Trombiculoidea</taxon>
        <taxon>Trombiculidae</taxon>
        <taxon>Leptotrombidium</taxon>
    </lineage>
</organism>
<dbReference type="SMART" id="SM00331">
    <property type="entry name" value="PP2C_SIG"/>
    <property type="match status" value="1"/>
</dbReference>
<evidence type="ECO:0000313" key="6">
    <source>
        <dbReference type="EMBL" id="RWS21780.1"/>
    </source>
</evidence>
<dbReference type="GO" id="GO:0004722">
    <property type="term" value="F:protein serine/threonine phosphatase activity"/>
    <property type="evidence" value="ECO:0007669"/>
    <property type="project" value="InterPro"/>
</dbReference>
<evidence type="ECO:0000256" key="2">
    <source>
        <dbReference type="ARBA" id="ARBA00022801"/>
    </source>
</evidence>
<dbReference type="InterPro" id="IPR036457">
    <property type="entry name" value="PPM-type-like_dom_sf"/>
</dbReference>
<reference evidence="6 7" key="1">
    <citation type="journal article" date="2018" name="Gigascience">
        <title>Genomes of trombidid mites reveal novel predicted allergens and laterally-transferred genes associated with secondary metabolism.</title>
        <authorList>
            <person name="Dong X."/>
            <person name="Chaisiri K."/>
            <person name="Xia D."/>
            <person name="Armstrong S.D."/>
            <person name="Fang Y."/>
            <person name="Donnelly M.J."/>
            <person name="Kadowaki T."/>
            <person name="McGarry J.W."/>
            <person name="Darby A.C."/>
            <person name="Makepeace B.L."/>
        </authorList>
    </citation>
    <scope>NUCLEOTIDE SEQUENCE [LARGE SCALE GENOMIC DNA]</scope>
    <source>
        <strain evidence="6">UoL-UT</strain>
    </source>
</reference>
<dbReference type="OrthoDB" id="416093at2759"/>
<dbReference type="Gene3D" id="3.60.40.10">
    <property type="entry name" value="PPM-type phosphatase domain"/>
    <property type="match status" value="1"/>
</dbReference>
<dbReference type="PROSITE" id="PS01032">
    <property type="entry name" value="PPM_1"/>
    <property type="match status" value="1"/>
</dbReference>
<dbReference type="InterPro" id="IPR000222">
    <property type="entry name" value="PP2C_BS"/>
</dbReference>
<accession>A0A443S2M1</accession>